<dbReference type="AlphaFoldDB" id="A0A9J6GQN0"/>
<keyword evidence="3" id="KW-1185">Reference proteome</keyword>
<accession>A0A9J6GQN0</accession>
<dbReference type="VEuPathDB" id="VectorBase:HLOH_063172"/>
<dbReference type="Proteomes" id="UP000821853">
    <property type="component" value="Unassembled WGS sequence"/>
</dbReference>
<evidence type="ECO:0000313" key="2">
    <source>
        <dbReference type="EMBL" id="KAH9377634.1"/>
    </source>
</evidence>
<evidence type="ECO:0000256" key="1">
    <source>
        <dbReference type="SAM" id="Phobius"/>
    </source>
</evidence>
<reference evidence="2 3" key="1">
    <citation type="journal article" date="2020" name="Cell">
        <title>Large-Scale Comparative Analyses of Tick Genomes Elucidate Their Genetic Diversity and Vector Capacities.</title>
        <authorList>
            <consortium name="Tick Genome and Microbiome Consortium (TIGMIC)"/>
            <person name="Jia N."/>
            <person name="Wang J."/>
            <person name="Shi W."/>
            <person name="Du L."/>
            <person name="Sun Y."/>
            <person name="Zhan W."/>
            <person name="Jiang J.F."/>
            <person name="Wang Q."/>
            <person name="Zhang B."/>
            <person name="Ji P."/>
            <person name="Bell-Sakyi L."/>
            <person name="Cui X.M."/>
            <person name="Yuan T.T."/>
            <person name="Jiang B.G."/>
            <person name="Yang W.F."/>
            <person name="Lam T.T."/>
            <person name="Chang Q.C."/>
            <person name="Ding S.J."/>
            <person name="Wang X.J."/>
            <person name="Zhu J.G."/>
            <person name="Ruan X.D."/>
            <person name="Zhao L."/>
            <person name="Wei J.T."/>
            <person name="Ye R.Z."/>
            <person name="Que T.C."/>
            <person name="Du C.H."/>
            <person name="Zhou Y.H."/>
            <person name="Cheng J.X."/>
            <person name="Dai P.F."/>
            <person name="Guo W.B."/>
            <person name="Han X.H."/>
            <person name="Huang E.J."/>
            <person name="Li L.F."/>
            <person name="Wei W."/>
            <person name="Gao Y.C."/>
            <person name="Liu J.Z."/>
            <person name="Shao H.Z."/>
            <person name="Wang X."/>
            <person name="Wang C.C."/>
            <person name="Yang T.C."/>
            <person name="Huo Q.B."/>
            <person name="Li W."/>
            <person name="Chen H.Y."/>
            <person name="Chen S.E."/>
            <person name="Zhou L.G."/>
            <person name="Ni X.B."/>
            <person name="Tian J.H."/>
            <person name="Sheng Y."/>
            <person name="Liu T."/>
            <person name="Pan Y.S."/>
            <person name="Xia L.Y."/>
            <person name="Li J."/>
            <person name="Zhao F."/>
            <person name="Cao W.C."/>
        </authorList>
    </citation>
    <scope>NUCLEOTIDE SEQUENCE [LARGE SCALE GENOMIC DNA]</scope>
    <source>
        <strain evidence="2">HaeL-2018</strain>
    </source>
</reference>
<name>A0A9J6GQN0_HAELO</name>
<evidence type="ECO:0000313" key="3">
    <source>
        <dbReference type="Proteomes" id="UP000821853"/>
    </source>
</evidence>
<dbReference type="OrthoDB" id="6435974at2759"/>
<dbReference type="EMBL" id="JABSTR010000008">
    <property type="protein sequence ID" value="KAH9377634.1"/>
    <property type="molecule type" value="Genomic_DNA"/>
</dbReference>
<sequence length="181" mass="19797">MGLKAAYYRNVGRRPHVADSTPAFLKLLSHAQRKAFSPGMERLRPRAAARPRQHPQLAHSRCCGPREYVRHANDMIITGLRVAEDATLGRAINARKVGCRRGACALSCFFAMAGRRSAGFLFVAILDTFQVNRSEGSWPIMLMGGLVYLAGNFISPITLFLIGAQITSRGVPGRLGFKNGV</sequence>
<proteinExistence type="predicted"/>
<feature type="transmembrane region" description="Helical" evidence="1">
    <location>
        <begin position="138"/>
        <end position="164"/>
    </location>
</feature>
<keyword evidence="1" id="KW-0472">Membrane</keyword>
<feature type="transmembrane region" description="Helical" evidence="1">
    <location>
        <begin position="103"/>
        <end position="126"/>
    </location>
</feature>
<comment type="caution">
    <text evidence="2">The sequence shown here is derived from an EMBL/GenBank/DDBJ whole genome shotgun (WGS) entry which is preliminary data.</text>
</comment>
<keyword evidence="1" id="KW-0812">Transmembrane</keyword>
<gene>
    <name evidence="2" type="ORF">HPB48_019253</name>
</gene>
<protein>
    <submittedName>
        <fullName evidence="2">Uncharacterized protein</fullName>
    </submittedName>
</protein>
<organism evidence="2 3">
    <name type="scientific">Haemaphysalis longicornis</name>
    <name type="common">Bush tick</name>
    <dbReference type="NCBI Taxonomy" id="44386"/>
    <lineage>
        <taxon>Eukaryota</taxon>
        <taxon>Metazoa</taxon>
        <taxon>Ecdysozoa</taxon>
        <taxon>Arthropoda</taxon>
        <taxon>Chelicerata</taxon>
        <taxon>Arachnida</taxon>
        <taxon>Acari</taxon>
        <taxon>Parasitiformes</taxon>
        <taxon>Ixodida</taxon>
        <taxon>Ixodoidea</taxon>
        <taxon>Ixodidae</taxon>
        <taxon>Haemaphysalinae</taxon>
        <taxon>Haemaphysalis</taxon>
    </lineage>
</organism>
<keyword evidence="1" id="KW-1133">Transmembrane helix</keyword>